<sequence>MKNLPSSLRKAFLTSITCCGILLSVASSNAATFSLNLPGLGDLTMVEADPFKDGDTPGNTLRAVSPGDFWATNTGTTSDNLWNERAYAAFNTGYPSLAGATDRTFEVSGADRTNAPEVQMTVNGLAPAKYEVFLVHTLRIDGDPANAGVVAALNDTVASGGTNYGNNNVTELLEGSAGAWGTAFSSLGVTDSGATEFTMNVAGTTAFGRGHIVGAAYRVSTTPLFEASIDRDTGILTISNSGGGPGSIIGYSFTSAIGALDQSNWETIASRDVDGDQTVDPDDKWTKLTATGVYTDLSESQLGGPGPGDGVTLSGNGGSLTLGNAWIKNPVEDVNLEILLPGGEEIIPITFTGNGGSSFLFGDLNFQDGITPADWIIYRDAFQSTLSGSTPLENYPEGDLDGDGDNDWDDFDLFKTTYNNANGAGSFELMVSSVPEPGTIVLLALVAPVGLLALRSRKRISREGIASSPQDHSTTMSTMQKQLYSLNSLTMAAVIAVATMDTTSANTFDATIGSTDVTIVEVDPFKDGDTPGNTVRADDSGTFWASTDTSNSDGLWREREYSPFFTGYPDLAGATDRTYEVGNPDSSNAPALRTTVNGLAPGLYEVFEVYTTREDSNADDGRIQAVLNDDVLTNGVVYNWENRSDNMLNIQGVWTTSIASLGLTPAASTSFYVEAVGAPGFRSHHFAVAYREIAQLTLEVNTTNGTLTIANKSGSPIEIDGYEITSDAGSLNFGNWNSLQDKDYEGSGAPGDGMGFEELGTPSNHSLNEAILTSSYIFVDTESVSLGSVFDLGTQDLAFRVRTPAGTFIPGLIEEVTTVAVSGDYNSDGVVNIADYTVWRNNLGASISLPNEGSGVTPGMVTVEDYTYWKSRFGATSASGSLAASSIPEPSAFILLLAACGGGVLAGRHRKGSGKVKQTNTTSRLSVAGALLIACVAWAVVGSTAQAAVYNDRVYQFGDDPDEDAANAPGGVVGTGPGSVGNTGYTIDSGNPGDLSGSYLDLQAMGSPVYVDVSTLGTGRTGRGILFDGTDDMLEGDPLNRPDEMAGPTPVGAGPLVSDYPYNYDNITARGAQMWVYPDASKVGVTRQVILMDTIAAGGVAITADGKWTQINDGHANDTDIPASVSVVGDQWYHVMHHVHPSGSTGAPKVISGSDLGFTGVVYVNGVAVSANNDTPNPGDLTAGSRVGELSVGAAELSGDGQTPVYGEYFQGAIDELEMYVFGDNSDITGTPSGDDYGSFDLFTDNEWIRNAILNDSNLNGILKAGDVNRDGFVSGDGTGPSASDDVTAFVDGWLSQNVLVGAHRSVTVGDWNTWGQGDLNLDGRTSLADALILHNELLAAGAAGLDFGLLAGETVVPEPSAVTLIALALISMAAVQRRYGSAKN</sequence>
<organism evidence="3 4">
    <name type="scientific">Aeoliella straminimaris</name>
    <dbReference type="NCBI Taxonomy" id="2954799"/>
    <lineage>
        <taxon>Bacteria</taxon>
        <taxon>Pseudomonadati</taxon>
        <taxon>Planctomycetota</taxon>
        <taxon>Planctomycetia</taxon>
        <taxon>Pirellulales</taxon>
        <taxon>Lacipirellulaceae</taxon>
        <taxon>Aeoliella</taxon>
    </lineage>
</organism>
<dbReference type="Proteomes" id="UP001155241">
    <property type="component" value="Unassembled WGS sequence"/>
</dbReference>
<evidence type="ECO:0000313" key="3">
    <source>
        <dbReference type="EMBL" id="MCO6046946.1"/>
    </source>
</evidence>
<feature type="signal peptide" evidence="2">
    <location>
        <begin position="1"/>
        <end position="30"/>
    </location>
</feature>
<keyword evidence="2" id="KW-0732">Signal</keyword>
<evidence type="ECO:0000256" key="1">
    <source>
        <dbReference type="SAM" id="Phobius"/>
    </source>
</evidence>
<feature type="transmembrane region" description="Helical" evidence="1">
    <location>
        <begin position="927"/>
        <end position="949"/>
    </location>
</feature>
<reference evidence="3" key="1">
    <citation type="submission" date="2022-06" db="EMBL/GenBank/DDBJ databases">
        <title>Aeoliella straminimaris, a novel planctomycete from sediments.</title>
        <authorList>
            <person name="Vitorino I.R."/>
            <person name="Lage O.M."/>
        </authorList>
    </citation>
    <scope>NUCLEOTIDE SEQUENCE</scope>
    <source>
        <strain evidence="3">ICT_H6.2</strain>
    </source>
</reference>
<dbReference type="InterPro" id="IPR013424">
    <property type="entry name" value="Ice-binding_C"/>
</dbReference>
<gene>
    <name evidence="3" type="ORF">NG895_23860</name>
</gene>
<keyword evidence="4" id="KW-1185">Reference proteome</keyword>
<evidence type="ECO:0000256" key="2">
    <source>
        <dbReference type="SAM" id="SignalP"/>
    </source>
</evidence>
<evidence type="ECO:0000313" key="4">
    <source>
        <dbReference type="Proteomes" id="UP001155241"/>
    </source>
</evidence>
<keyword evidence="1" id="KW-0812">Transmembrane</keyword>
<comment type="caution">
    <text evidence="3">The sequence shown here is derived from an EMBL/GenBank/DDBJ whole genome shotgun (WGS) entry which is preliminary data.</text>
</comment>
<dbReference type="EMBL" id="JAMXLR010000081">
    <property type="protein sequence ID" value="MCO6046946.1"/>
    <property type="molecule type" value="Genomic_DNA"/>
</dbReference>
<protein>
    <submittedName>
        <fullName evidence="3">LamG domain-containing protein</fullName>
    </submittedName>
</protein>
<dbReference type="RefSeq" id="WP_252855058.1">
    <property type="nucleotide sequence ID" value="NZ_JAMXLR010000081.1"/>
</dbReference>
<feature type="chain" id="PRO_5040737221" evidence="2">
    <location>
        <begin position="31"/>
        <end position="1385"/>
    </location>
</feature>
<accession>A0A9X2JIK8</accession>
<dbReference type="InterPro" id="IPR013320">
    <property type="entry name" value="ConA-like_dom_sf"/>
</dbReference>
<dbReference type="SUPFAM" id="SSF49899">
    <property type="entry name" value="Concanavalin A-like lectins/glucanases"/>
    <property type="match status" value="1"/>
</dbReference>
<keyword evidence="1" id="KW-1133">Transmembrane helix</keyword>
<name>A0A9X2JIK8_9BACT</name>
<feature type="transmembrane region" description="Helical" evidence="1">
    <location>
        <begin position="890"/>
        <end position="907"/>
    </location>
</feature>
<proteinExistence type="predicted"/>
<keyword evidence="1" id="KW-0472">Membrane</keyword>
<dbReference type="NCBIfam" id="TIGR02595">
    <property type="entry name" value="PEP_CTERM"/>
    <property type="match status" value="1"/>
</dbReference>